<accession>A0A8S3TJX2</accession>
<evidence type="ECO:0000259" key="2">
    <source>
        <dbReference type="Pfam" id="PF00135"/>
    </source>
</evidence>
<dbReference type="InterPro" id="IPR002018">
    <property type="entry name" value="CarbesteraseB"/>
</dbReference>
<feature type="domain" description="Carboxylesterase type B" evidence="2">
    <location>
        <begin position="23"/>
        <end position="168"/>
    </location>
</feature>
<dbReference type="Pfam" id="PF00135">
    <property type="entry name" value="COesterase"/>
    <property type="match status" value="1"/>
</dbReference>
<dbReference type="OrthoDB" id="3200163at2759"/>
<reference evidence="3" key="1">
    <citation type="submission" date="2021-03" db="EMBL/GenBank/DDBJ databases">
        <authorList>
            <person name="Bekaert M."/>
        </authorList>
    </citation>
    <scope>NUCLEOTIDE SEQUENCE</scope>
</reference>
<dbReference type="Proteomes" id="UP000683360">
    <property type="component" value="Unassembled WGS sequence"/>
</dbReference>
<keyword evidence="1" id="KW-0732">Signal</keyword>
<sequence length="208" mass="22886">MEFLTLVYIIYIIFVNSGVSQRQSVVSTDCGPVLGINSTSFVFKGIPYAVPPLRDLRWTPPQALSKTGGTCWTGTFNASTFGNTCIQRNEYNQSEIIGSEDCLYLNVWTPTLNTSANLPVMVWIHGGSLQLSNGNRPTFSPTAKLANSTNVVYVSMNYRLHAFGFMALDILTARSAQKPLEIMDSWISNLHFNGCNGTSKTLAGTLIW</sequence>
<dbReference type="SUPFAM" id="SSF53474">
    <property type="entry name" value="alpha/beta-Hydrolases"/>
    <property type="match status" value="1"/>
</dbReference>
<evidence type="ECO:0000256" key="1">
    <source>
        <dbReference type="SAM" id="SignalP"/>
    </source>
</evidence>
<dbReference type="PANTHER" id="PTHR11559">
    <property type="entry name" value="CARBOXYLESTERASE"/>
    <property type="match status" value="1"/>
</dbReference>
<dbReference type="PROSITE" id="PS00941">
    <property type="entry name" value="CARBOXYLESTERASE_B_2"/>
    <property type="match status" value="1"/>
</dbReference>
<comment type="caution">
    <text evidence="3">The sequence shown here is derived from an EMBL/GenBank/DDBJ whole genome shotgun (WGS) entry which is preliminary data.</text>
</comment>
<feature type="signal peptide" evidence="1">
    <location>
        <begin position="1"/>
        <end position="20"/>
    </location>
</feature>
<keyword evidence="4" id="KW-1185">Reference proteome</keyword>
<gene>
    <name evidence="3" type="ORF">MEDL_44630</name>
</gene>
<dbReference type="AlphaFoldDB" id="A0A8S3TJX2"/>
<protein>
    <recommendedName>
        <fullName evidence="2">Carboxylesterase type B domain-containing protein</fullName>
    </recommendedName>
</protein>
<name>A0A8S3TJX2_MYTED</name>
<organism evidence="3 4">
    <name type="scientific">Mytilus edulis</name>
    <name type="common">Blue mussel</name>
    <dbReference type="NCBI Taxonomy" id="6550"/>
    <lineage>
        <taxon>Eukaryota</taxon>
        <taxon>Metazoa</taxon>
        <taxon>Spiralia</taxon>
        <taxon>Lophotrochozoa</taxon>
        <taxon>Mollusca</taxon>
        <taxon>Bivalvia</taxon>
        <taxon>Autobranchia</taxon>
        <taxon>Pteriomorphia</taxon>
        <taxon>Mytilida</taxon>
        <taxon>Mytiloidea</taxon>
        <taxon>Mytilidae</taxon>
        <taxon>Mytilinae</taxon>
        <taxon>Mytilus</taxon>
    </lineage>
</organism>
<dbReference type="EMBL" id="CAJPWZ010002160">
    <property type="protein sequence ID" value="CAG2231887.1"/>
    <property type="molecule type" value="Genomic_DNA"/>
</dbReference>
<dbReference type="Gene3D" id="3.40.50.1820">
    <property type="entry name" value="alpha/beta hydrolase"/>
    <property type="match status" value="1"/>
</dbReference>
<evidence type="ECO:0000313" key="4">
    <source>
        <dbReference type="Proteomes" id="UP000683360"/>
    </source>
</evidence>
<evidence type="ECO:0000313" key="3">
    <source>
        <dbReference type="EMBL" id="CAG2231887.1"/>
    </source>
</evidence>
<dbReference type="InterPro" id="IPR029058">
    <property type="entry name" value="AB_hydrolase_fold"/>
</dbReference>
<feature type="chain" id="PRO_5035789515" description="Carboxylesterase type B domain-containing protein" evidence="1">
    <location>
        <begin position="21"/>
        <end position="208"/>
    </location>
</feature>
<dbReference type="InterPro" id="IPR019819">
    <property type="entry name" value="Carboxylesterase_B_CS"/>
</dbReference>
<dbReference type="InterPro" id="IPR050309">
    <property type="entry name" value="Type-B_Carboxylest/Lipase"/>
</dbReference>
<proteinExistence type="predicted"/>